<keyword evidence="4" id="KW-0805">Transcription regulation</keyword>
<dbReference type="InterPro" id="IPR036390">
    <property type="entry name" value="WH_DNA-bd_sf"/>
</dbReference>
<dbReference type="InterPro" id="IPR044597">
    <property type="entry name" value="SMH1-6"/>
</dbReference>
<comment type="caution">
    <text evidence="13">The sequence shown here is derived from an EMBL/GenBank/DDBJ whole genome shotgun (WGS) entry which is preliminary data.</text>
</comment>
<keyword evidence="14" id="KW-1185">Reference proteome</keyword>
<evidence type="ECO:0000256" key="9">
    <source>
        <dbReference type="SAM" id="MobiDB-lite"/>
    </source>
</evidence>
<dbReference type="GO" id="GO:0003691">
    <property type="term" value="F:double-stranded telomeric DNA binding"/>
    <property type="evidence" value="ECO:0007669"/>
    <property type="project" value="InterPro"/>
</dbReference>
<dbReference type="SUPFAM" id="SSF46785">
    <property type="entry name" value="Winged helix' DNA-binding domain"/>
    <property type="match status" value="1"/>
</dbReference>
<dbReference type="AlphaFoldDB" id="A0AA38C1R9"/>
<name>A0AA38C1R9_TAXCH</name>
<dbReference type="OMA" id="KMRTMNA"/>
<evidence type="ECO:0000256" key="2">
    <source>
        <dbReference type="ARBA" id="ARBA00004604"/>
    </source>
</evidence>
<dbReference type="SMART" id="SM00717">
    <property type="entry name" value="SANT"/>
    <property type="match status" value="1"/>
</dbReference>
<protein>
    <recommendedName>
        <fullName evidence="15">MYB transcription factor</fullName>
    </recommendedName>
</protein>
<dbReference type="Pfam" id="PF00538">
    <property type="entry name" value="Linker_histone"/>
    <property type="match status" value="1"/>
</dbReference>
<dbReference type="PROSITE" id="PS51504">
    <property type="entry name" value="H15"/>
    <property type="match status" value="1"/>
</dbReference>
<dbReference type="Gene3D" id="1.10.10.60">
    <property type="entry name" value="Homeodomain-like"/>
    <property type="match status" value="1"/>
</dbReference>
<keyword evidence="7" id="KW-0804">Transcription</keyword>
<dbReference type="PROSITE" id="PS50090">
    <property type="entry name" value="MYB_LIKE"/>
    <property type="match status" value="1"/>
</dbReference>
<evidence type="ECO:0000256" key="1">
    <source>
        <dbReference type="ARBA" id="ARBA00004286"/>
    </source>
</evidence>
<feature type="non-terminal residue" evidence="13">
    <location>
        <position position="286"/>
    </location>
</feature>
<keyword evidence="5" id="KW-0175">Coiled coil</keyword>
<keyword evidence="3" id="KW-0158">Chromosome</keyword>
<dbReference type="PANTHER" id="PTHR46267:SF8">
    <property type="entry name" value="TELOMERE REPEAT-BINDING FACTOR 1"/>
    <property type="match status" value="1"/>
</dbReference>
<evidence type="ECO:0000256" key="7">
    <source>
        <dbReference type="ARBA" id="ARBA00023163"/>
    </source>
</evidence>
<dbReference type="EMBL" id="JAHRHJ020003813">
    <property type="protein sequence ID" value="KAH9288123.1"/>
    <property type="molecule type" value="Genomic_DNA"/>
</dbReference>
<dbReference type="InterPro" id="IPR009057">
    <property type="entry name" value="Homeodomain-like_sf"/>
</dbReference>
<feature type="domain" description="HTH myb-type" evidence="11">
    <location>
        <begin position="1"/>
        <end position="61"/>
    </location>
</feature>
<dbReference type="GO" id="GO:0000786">
    <property type="term" value="C:nucleosome"/>
    <property type="evidence" value="ECO:0007669"/>
    <property type="project" value="InterPro"/>
</dbReference>
<comment type="subcellular location">
    <subcellularLocation>
        <location evidence="1">Chromosome</location>
    </subcellularLocation>
    <subcellularLocation>
        <location evidence="2">Nucleus</location>
        <location evidence="2">Nucleolus</location>
    </subcellularLocation>
</comment>
<feature type="domain" description="Myb-like" evidence="10">
    <location>
        <begin position="5"/>
        <end position="57"/>
    </location>
</feature>
<dbReference type="PROSITE" id="PS51294">
    <property type="entry name" value="HTH_MYB"/>
    <property type="match status" value="1"/>
</dbReference>
<evidence type="ECO:0008006" key="15">
    <source>
        <dbReference type="Google" id="ProtNLM"/>
    </source>
</evidence>
<evidence type="ECO:0000256" key="6">
    <source>
        <dbReference type="ARBA" id="ARBA00023125"/>
    </source>
</evidence>
<dbReference type="GO" id="GO:0005730">
    <property type="term" value="C:nucleolus"/>
    <property type="evidence" value="ECO:0007669"/>
    <property type="project" value="UniProtKB-SubCell"/>
</dbReference>
<dbReference type="Gene3D" id="1.10.10.10">
    <property type="entry name" value="Winged helix-like DNA-binding domain superfamily/Winged helix DNA-binding domain"/>
    <property type="match status" value="1"/>
</dbReference>
<keyword evidence="6" id="KW-0238">DNA-binding</keyword>
<organism evidence="13 14">
    <name type="scientific">Taxus chinensis</name>
    <name type="common">Chinese yew</name>
    <name type="synonym">Taxus wallichiana var. chinensis</name>
    <dbReference type="NCBI Taxonomy" id="29808"/>
    <lineage>
        <taxon>Eukaryota</taxon>
        <taxon>Viridiplantae</taxon>
        <taxon>Streptophyta</taxon>
        <taxon>Embryophyta</taxon>
        <taxon>Tracheophyta</taxon>
        <taxon>Spermatophyta</taxon>
        <taxon>Pinopsida</taxon>
        <taxon>Pinidae</taxon>
        <taxon>Conifers II</taxon>
        <taxon>Cupressales</taxon>
        <taxon>Taxaceae</taxon>
        <taxon>Taxus</taxon>
    </lineage>
</organism>
<dbReference type="InterPro" id="IPR036388">
    <property type="entry name" value="WH-like_DNA-bd_sf"/>
</dbReference>
<gene>
    <name evidence="13" type="ORF">KI387_032240</name>
</gene>
<evidence type="ECO:0000313" key="14">
    <source>
        <dbReference type="Proteomes" id="UP000824469"/>
    </source>
</evidence>
<dbReference type="CDD" id="cd11660">
    <property type="entry name" value="SANT_TRF"/>
    <property type="match status" value="1"/>
</dbReference>
<feature type="domain" description="H15" evidence="12">
    <location>
        <begin position="121"/>
        <end position="195"/>
    </location>
</feature>
<dbReference type="Proteomes" id="UP000824469">
    <property type="component" value="Unassembled WGS sequence"/>
</dbReference>
<dbReference type="InterPro" id="IPR005818">
    <property type="entry name" value="Histone_H1/H5_H15"/>
</dbReference>
<proteinExistence type="predicted"/>
<evidence type="ECO:0000313" key="13">
    <source>
        <dbReference type="EMBL" id="KAH9288123.1"/>
    </source>
</evidence>
<dbReference type="InterPro" id="IPR001005">
    <property type="entry name" value="SANT/Myb"/>
</dbReference>
<evidence type="ECO:0000256" key="8">
    <source>
        <dbReference type="ARBA" id="ARBA00023242"/>
    </source>
</evidence>
<evidence type="ECO:0000256" key="5">
    <source>
        <dbReference type="ARBA" id="ARBA00023054"/>
    </source>
</evidence>
<feature type="region of interest" description="Disordered" evidence="9">
    <location>
        <begin position="265"/>
        <end position="286"/>
    </location>
</feature>
<dbReference type="SUPFAM" id="SSF46689">
    <property type="entry name" value="Homeodomain-like"/>
    <property type="match status" value="1"/>
</dbReference>
<accession>A0AA38C1R9</accession>
<reference evidence="13 14" key="1">
    <citation type="journal article" date="2021" name="Nat. Plants">
        <title>The Taxus genome provides insights into paclitaxel biosynthesis.</title>
        <authorList>
            <person name="Xiong X."/>
            <person name="Gou J."/>
            <person name="Liao Q."/>
            <person name="Li Y."/>
            <person name="Zhou Q."/>
            <person name="Bi G."/>
            <person name="Li C."/>
            <person name="Du R."/>
            <person name="Wang X."/>
            <person name="Sun T."/>
            <person name="Guo L."/>
            <person name="Liang H."/>
            <person name="Lu P."/>
            <person name="Wu Y."/>
            <person name="Zhang Z."/>
            <person name="Ro D.K."/>
            <person name="Shang Y."/>
            <person name="Huang S."/>
            <person name="Yan J."/>
        </authorList>
    </citation>
    <scope>NUCLEOTIDE SEQUENCE [LARGE SCALE GENOMIC DNA]</scope>
    <source>
        <strain evidence="13">Ta-2019</strain>
    </source>
</reference>
<dbReference type="SMART" id="SM00526">
    <property type="entry name" value="H15"/>
    <property type="match status" value="1"/>
</dbReference>
<dbReference type="PANTHER" id="PTHR46267">
    <property type="entry name" value="SINGLE MYB HISTONE 4"/>
    <property type="match status" value="1"/>
</dbReference>
<dbReference type="FunFam" id="1.10.10.60:FF:000168">
    <property type="entry name" value="Telomere repeat-binding factor 1"/>
    <property type="match status" value="1"/>
</dbReference>
<evidence type="ECO:0000259" key="10">
    <source>
        <dbReference type="PROSITE" id="PS50090"/>
    </source>
</evidence>
<evidence type="ECO:0000259" key="12">
    <source>
        <dbReference type="PROSITE" id="PS51504"/>
    </source>
</evidence>
<dbReference type="GO" id="GO:0006334">
    <property type="term" value="P:nucleosome assembly"/>
    <property type="evidence" value="ECO:0007669"/>
    <property type="project" value="InterPro"/>
</dbReference>
<evidence type="ECO:0000256" key="4">
    <source>
        <dbReference type="ARBA" id="ARBA00023015"/>
    </source>
</evidence>
<keyword evidence="8" id="KW-0539">Nucleus</keyword>
<dbReference type="InterPro" id="IPR017930">
    <property type="entry name" value="Myb_dom"/>
</dbReference>
<evidence type="ECO:0000256" key="3">
    <source>
        <dbReference type="ARBA" id="ARBA00022454"/>
    </source>
</evidence>
<evidence type="ECO:0000259" key="11">
    <source>
        <dbReference type="PROSITE" id="PS51294"/>
    </source>
</evidence>
<dbReference type="Pfam" id="PF00249">
    <property type="entry name" value="Myb_DNA-binding"/>
    <property type="match status" value="1"/>
</dbReference>
<sequence>MGAPKQKWTHEEESALREGVEKYGPGKWRAILKDPNWSSCLASRSNVDLKDKWRNMSVTANGWGSREKARLALKRITHNARHPGKQIALSSLSNGNTDAILDVKPLTSVKPYIQSSHTKKLMPRLDNLILDSISCLKDPNGSSKSTIAMYIEERHAAPPNFRRLLSSKLKSLTACGKLVKIRQNYMLNGRFPLSEEKSPKSEKKAKHITSINESLKKVVEEVRIEVKSEFEVELAKMRTMNAEEAAKAAAIAVAQAEAAAEAAEQAAREAEAAEADAEAAEAFAEA</sequence>